<dbReference type="SUPFAM" id="SSF50156">
    <property type="entry name" value="PDZ domain-like"/>
    <property type="match status" value="1"/>
</dbReference>
<dbReference type="InterPro" id="IPR016025">
    <property type="entry name" value="Clathrin_H-chain_N"/>
</dbReference>
<dbReference type="PROSITE" id="PS50106">
    <property type="entry name" value="PDZ"/>
    <property type="match status" value="1"/>
</dbReference>
<dbReference type="SMART" id="SM00228">
    <property type="entry name" value="PDZ"/>
    <property type="match status" value="1"/>
</dbReference>
<organism evidence="4 5">
    <name type="scientific">Pristionchus pacificus</name>
    <name type="common">Parasitic nematode worm</name>
    <dbReference type="NCBI Taxonomy" id="54126"/>
    <lineage>
        <taxon>Eukaryota</taxon>
        <taxon>Metazoa</taxon>
        <taxon>Ecdysozoa</taxon>
        <taxon>Nematoda</taxon>
        <taxon>Chromadorea</taxon>
        <taxon>Rhabditida</taxon>
        <taxon>Rhabditina</taxon>
        <taxon>Diplogasteromorpha</taxon>
        <taxon>Diplogasteroidea</taxon>
        <taxon>Neodiplogasteridae</taxon>
        <taxon>Pristionchus</taxon>
    </lineage>
</organism>
<feature type="region of interest" description="Disordered" evidence="2">
    <location>
        <begin position="781"/>
        <end position="820"/>
    </location>
</feature>
<protein>
    <submittedName>
        <fullName evidence="4">PDZ domain-containing protein</fullName>
    </submittedName>
</protein>
<dbReference type="PANTHER" id="PTHR10292:SF1">
    <property type="entry name" value="CLATHRIN HEAVY CHAIN"/>
    <property type="match status" value="1"/>
</dbReference>
<dbReference type="EnsemblMetazoa" id="PPA15102.1">
    <property type="protein sequence ID" value="PPA15102.1"/>
    <property type="gene ID" value="WBGene00104656"/>
</dbReference>
<keyword evidence="1" id="KW-0175">Coiled coil</keyword>
<evidence type="ECO:0000256" key="1">
    <source>
        <dbReference type="SAM" id="Coils"/>
    </source>
</evidence>
<keyword evidence="3" id="KW-0812">Transmembrane</keyword>
<dbReference type="GO" id="GO:0030130">
    <property type="term" value="C:clathrin coat of trans-Golgi network vesicle"/>
    <property type="evidence" value="ECO:0007669"/>
    <property type="project" value="InterPro"/>
</dbReference>
<dbReference type="CDD" id="cd00136">
    <property type="entry name" value="PDZ_canonical"/>
    <property type="match status" value="1"/>
</dbReference>
<dbReference type="Gene3D" id="2.130.10.110">
    <property type="entry name" value="Clathrin heavy-chain terminal domain"/>
    <property type="match status" value="1"/>
</dbReference>
<dbReference type="GO" id="GO:0006898">
    <property type="term" value="P:receptor-mediated endocytosis"/>
    <property type="evidence" value="ECO:0000318"/>
    <property type="project" value="GO_Central"/>
</dbReference>
<keyword evidence="3" id="KW-1133">Transmembrane helix</keyword>
<dbReference type="GO" id="GO:0005938">
    <property type="term" value="C:cell cortex"/>
    <property type="evidence" value="ECO:0000318"/>
    <property type="project" value="GO_Central"/>
</dbReference>
<accession>A0A2A6BBL5</accession>
<keyword evidence="3" id="KW-0472">Membrane</keyword>
<feature type="transmembrane region" description="Helical" evidence="3">
    <location>
        <begin position="228"/>
        <end position="246"/>
    </location>
</feature>
<evidence type="ECO:0000256" key="2">
    <source>
        <dbReference type="SAM" id="MobiDB-lite"/>
    </source>
</evidence>
<feature type="transmembrane region" description="Helical" evidence="3">
    <location>
        <begin position="252"/>
        <end position="270"/>
    </location>
</feature>
<dbReference type="InterPro" id="IPR022365">
    <property type="entry name" value="Clathrin_H-chain_propeller_rpt"/>
</dbReference>
<evidence type="ECO:0000256" key="3">
    <source>
        <dbReference type="SAM" id="Phobius"/>
    </source>
</evidence>
<dbReference type="FunFam" id="2.130.10.110:FF:000003">
    <property type="entry name" value="Clathrin heavy chain"/>
    <property type="match status" value="1"/>
</dbReference>
<dbReference type="InterPro" id="IPR001478">
    <property type="entry name" value="PDZ"/>
</dbReference>
<dbReference type="Proteomes" id="UP000005239">
    <property type="component" value="Unassembled WGS sequence"/>
</dbReference>
<feature type="compositionally biased region" description="Pro residues" evidence="2">
    <location>
        <begin position="809"/>
        <end position="819"/>
    </location>
</feature>
<proteinExistence type="predicted"/>
<dbReference type="PANTHER" id="PTHR10292">
    <property type="entry name" value="CLATHRIN HEAVY CHAIN RELATED"/>
    <property type="match status" value="1"/>
</dbReference>
<dbReference type="GO" id="GO:0071439">
    <property type="term" value="C:clathrin complex"/>
    <property type="evidence" value="ECO:0000318"/>
    <property type="project" value="GO_Central"/>
</dbReference>
<evidence type="ECO:0000313" key="4">
    <source>
        <dbReference type="EnsemblMetazoa" id="PPA15102.1"/>
    </source>
</evidence>
<evidence type="ECO:0000313" key="5">
    <source>
        <dbReference type="Proteomes" id="UP000005239"/>
    </source>
</evidence>
<feature type="coiled-coil region" evidence="1">
    <location>
        <begin position="846"/>
        <end position="908"/>
    </location>
</feature>
<feature type="transmembrane region" description="Helical" evidence="3">
    <location>
        <begin position="179"/>
        <end position="197"/>
    </location>
</feature>
<dbReference type="GO" id="GO:0005198">
    <property type="term" value="F:structural molecule activity"/>
    <property type="evidence" value="ECO:0007669"/>
    <property type="project" value="InterPro"/>
</dbReference>
<dbReference type="GO" id="GO:0032051">
    <property type="term" value="F:clathrin light chain binding"/>
    <property type="evidence" value="ECO:0000318"/>
    <property type="project" value="GO_Central"/>
</dbReference>
<dbReference type="AlphaFoldDB" id="A0A2A6BBL5"/>
<name>A0A2A6BBL5_PRIPA</name>
<dbReference type="Pfam" id="PF00595">
    <property type="entry name" value="PDZ"/>
    <property type="match status" value="1"/>
</dbReference>
<sequence length="971" mass="109655">MSFYDCRYISEIDDYELIEDSVDQELVELRKKLAEVEDHCECLLDRKEEEIAHLWNDIDEKEGTILRLKEQRQRVDREMTDLKKCWLSVDNDKEKRLSDKNEELMEMKKTIEMKDQENKDLQAEIEKLRDELHDKKKEDEGFKADYDKFLQTKKDNRVAFCKYYNEAKKIFTDRDSNQSIIFAVMIVNVFLTFISIFMESHTFLMLSLLPMVLIGFLDIRASNTLRALFYYLALFCGLLAYNGEPVVSHQKLRMFLGAKILFCFIYMWMLTADTKQKLHTLCTMVEKASGLDIRSEDRKDAEVAATTDAAEDSAESSSTTAEHPTNSDAPSEPREVYLTKKCGAELDMIVSSTDTESFVVSFILPRGASERMDAVDIGDEILSVNGVKLKGVEIEFAQTLVKSIEGSVRMELTNVGVNYASINFKNVTMESDKFIVCKDKSGDSAQVVIIDIGDPSVQMRRPSDADAVIMHPRQKIVALRFGKKLQIFDLDKKEMIKDHSLDEDVVFWTWIDEETIGAVTESAVYHWALASNSSPVKAFDRHPTMNGCQIINYRADADRKWLVLIGIAAKGNRIAGSMQLYSMQRSISQPIEGHAACFIRFKLDGNPHPSNLLVFSVRGEQGGKTVIVELGNPAAGNRPYQKKGVDVPYPAEIAGDFPISMQASPQQGVVYLITKNGFLHIFDVDSGSILYSNRISGESIFITTEYLQGGFLGINRKGQVLSVALDEQEMIEHVRQTNPELSRTLARRWAQQFSLSTSVVYGSVSVDVDDGRYSDYDSIYSPANSASSPLPPPSSLLYGRQYTPSPRHYTPPPPTPPQLIPSYEPIHIEVNDRIESRQLDDVASRYHELSIDNMESSERAERAEAERDQIAARYQSLSSINADLAARADRAERERDEIAVRLAKLEKKCREVMMILGGDMNESTVQSTAQSVQPKELWVIDSKQSSIVNKADAFIDLLAQGGTNYSSLMDD</sequence>
<feature type="coiled-coil region" evidence="1">
    <location>
        <begin position="19"/>
        <end position="145"/>
    </location>
</feature>
<reference evidence="4" key="2">
    <citation type="submission" date="2022-06" db="UniProtKB">
        <authorList>
            <consortium name="EnsemblMetazoa"/>
        </authorList>
    </citation>
    <scope>IDENTIFICATION</scope>
    <source>
        <strain evidence="4">PS312</strain>
    </source>
</reference>
<feature type="region of interest" description="Disordered" evidence="2">
    <location>
        <begin position="296"/>
        <end position="334"/>
    </location>
</feature>
<dbReference type="GO" id="GO:0006886">
    <property type="term" value="P:intracellular protein transport"/>
    <property type="evidence" value="ECO:0007669"/>
    <property type="project" value="InterPro"/>
</dbReference>
<dbReference type="SUPFAM" id="SSF50989">
    <property type="entry name" value="Clathrin heavy-chain terminal domain"/>
    <property type="match status" value="1"/>
</dbReference>
<reference evidence="5" key="1">
    <citation type="journal article" date="2008" name="Nat. Genet.">
        <title>The Pristionchus pacificus genome provides a unique perspective on nematode lifestyle and parasitism.</title>
        <authorList>
            <person name="Dieterich C."/>
            <person name="Clifton S.W."/>
            <person name="Schuster L.N."/>
            <person name="Chinwalla A."/>
            <person name="Delehaunty K."/>
            <person name="Dinkelacker I."/>
            <person name="Fulton L."/>
            <person name="Fulton R."/>
            <person name="Godfrey J."/>
            <person name="Minx P."/>
            <person name="Mitreva M."/>
            <person name="Roeseler W."/>
            <person name="Tian H."/>
            <person name="Witte H."/>
            <person name="Yang S.P."/>
            <person name="Wilson R.K."/>
            <person name="Sommer R.J."/>
        </authorList>
    </citation>
    <scope>NUCLEOTIDE SEQUENCE [LARGE SCALE GENOMIC DNA]</scope>
    <source>
        <strain evidence="5">PS312</strain>
    </source>
</reference>
<dbReference type="GO" id="GO:0030132">
    <property type="term" value="C:clathrin coat of coated pit"/>
    <property type="evidence" value="ECO:0007669"/>
    <property type="project" value="InterPro"/>
</dbReference>
<keyword evidence="5" id="KW-1185">Reference proteome</keyword>
<gene>
    <name evidence="4" type="primary">WBGene00104656</name>
</gene>
<dbReference type="Gene3D" id="1.10.287.1490">
    <property type="match status" value="1"/>
</dbReference>
<dbReference type="GO" id="GO:0045334">
    <property type="term" value="C:clathrin-coated endocytic vesicle"/>
    <property type="evidence" value="ECO:0000318"/>
    <property type="project" value="GO_Central"/>
</dbReference>
<dbReference type="InterPro" id="IPR036034">
    <property type="entry name" value="PDZ_sf"/>
</dbReference>
<accession>A0A8R1U9X8</accession>
<dbReference type="Pfam" id="PF01394">
    <property type="entry name" value="Clathrin_propel"/>
    <property type="match status" value="1"/>
</dbReference>